<keyword evidence="5" id="KW-0998">Cell outer membrane</keyword>
<sequence length="531" mass="60359">MKTYKIFAALSLVTAMSCSDDFLEREPLTQKAVETFYATPQDALEGLVAAYDVLQSGDYGHILMVSEIASDNTFGGAGKSDGFGQNYWDWFRSENDLNANAWAKYYRGIYRANVILANLEKVQWGSQQSLKTRYESEARFLRAFFYFDLVRMFGNVPLITAPLEPGEYEQPQATPEQVYKQIAEDLKFAADNLPATPFTSIPSTEYGRVTKWAAESLLARVFLYYTGYYEKSDIEGVLTRAQILTYVDDVVNNSGHDLVPEFRRLWRAASWIDKDYVGEDNIETVFAIKYTFKGLNNWNLNSGNRWQKFLGLRNQNIYPYGGGWGFCTVTPELWNAYDANDTRRTATIIDIKTETPEFDAGDQRQYSGYAPKKYAPTSDLVMKDGAEVVQPTVVTMGGNDQIDWFDDWVIIRFSDVLLMQAELRLAEGGDALTPLQRVRDRAFAGSAPSVAVTKASIMEERRLEFALEGIRYWDLLRQGMDVAKAAIDRDDAVEELRVTFRPETKGLFKIPETQINLSNKKMNQNPGWEGF</sequence>
<evidence type="ECO:0000313" key="9">
    <source>
        <dbReference type="Proteomes" id="UP000772618"/>
    </source>
</evidence>
<keyword evidence="3" id="KW-0732">Signal</keyword>
<reference evidence="8 9" key="1">
    <citation type="submission" date="2021-05" db="EMBL/GenBank/DDBJ databases">
        <title>A Polyphasic approach of four new species of the genus Ohtaekwangia: Ohtaekwangia histidinii sp. nov., Ohtaekwangia cretensis sp. nov., Ohtaekwangia indiensis sp. nov., Ohtaekwangia reichenbachii sp. nov. from diverse environment.</title>
        <authorList>
            <person name="Octaviana S."/>
        </authorList>
    </citation>
    <scope>NUCLEOTIDE SEQUENCE [LARGE SCALE GENOMIC DNA]</scope>
    <source>
        <strain evidence="8 9">PWU20</strain>
    </source>
</reference>
<protein>
    <submittedName>
        <fullName evidence="8">RagB/SusD family nutrient uptake outer membrane protein</fullName>
    </submittedName>
</protein>
<dbReference type="Pfam" id="PF14322">
    <property type="entry name" value="SusD-like_3"/>
    <property type="match status" value="1"/>
</dbReference>
<dbReference type="CDD" id="cd08977">
    <property type="entry name" value="SusD"/>
    <property type="match status" value="1"/>
</dbReference>
<keyword evidence="9" id="KW-1185">Reference proteome</keyword>
<dbReference type="InterPro" id="IPR011990">
    <property type="entry name" value="TPR-like_helical_dom_sf"/>
</dbReference>
<proteinExistence type="inferred from homology"/>
<gene>
    <name evidence="8" type="ORF">KK060_02740</name>
</gene>
<organism evidence="8 9">
    <name type="scientific">Chryseosolibacter indicus</name>
    <dbReference type="NCBI Taxonomy" id="2782351"/>
    <lineage>
        <taxon>Bacteria</taxon>
        <taxon>Pseudomonadati</taxon>
        <taxon>Bacteroidota</taxon>
        <taxon>Cytophagia</taxon>
        <taxon>Cytophagales</taxon>
        <taxon>Chryseotaleaceae</taxon>
        <taxon>Chryseosolibacter</taxon>
    </lineage>
</organism>
<dbReference type="EMBL" id="JAHESD010000004">
    <property type="protein sequence ID" value="MBT1702176.1"/>
    <property type="molecule type" value="Genomic_DNA"/>
</dbReference>
<evidence type="ECO:0000256" key="5">
    <source>
        <dbReference type="ARBA" id="ARBA00023237"/>
    </source>
</evidence>
<evidence type="ECO:0000313" key="8">
    <source>
        <dbReference type="EMBL" id="MBT1702176.1"/>
    </source>
</evidence>
<dbReference type="PROSITE" id="PS51257">
    <property type="entry name" value="PROKAR_LIPOPROTEIN"/>
    <property type="match status" value="1"/>
</dbReference>
<evidence type="ECO:0000256" key="1">
    <source>
        <dbReference type="ARBA" id="ARBA00004442"/>
    </source>
</evidence>
<dbReference type="RefSeq" id="WP_254151933.1">
    <property type="nucleotide sequence ID" value="NZ_JAHESD010000004.1"/>
</dbReference>
<dbReference type="InterPro" id="IPR012944">
    <property type="entry name" value="SusD_RagB_dom"/>
</dbReference>
<dbReference type="InterPro" id="IPR033985">
    <property type="entry name" value="SusD-like_N"/>
</dbReference>
<feature type="domain" description="SusD-like N-terminal" evidence="7">
    <location>
        <begin position="21"/>
        <end position="223"/>
    </location>
</feature>
<dbReference type="Proteomes" id="UP000772618">
    <property type="component" value="Unassembled WGS sequence"/>
</dbReference>
<dbReference type="Pfam" id="PF07980">
    <property type="entry name" value="SusD_RagB"/>
    <property type="match status" value="1"/>
</dbReference>
<dbReference type="SUPFAM" id="SSF48452">
    <property type="entry name" value="TPR-like"/>
    <property type="match status" value="1"/>
</dbReference>
<comment type="caution">
    <text evidence="8">The sequence shown here is derived from an EMBL/GenBank/DDBJ whole genome shotgun (WGS) entry which is preliminary data.</text>
</comment>
<evidence type="ECO:0000259" key="6">
    <source>
        <dbReference type="Pfam" id="PF07980"/>
    </source>
</evidence>
<name>A0ABS5VM34_9BACT</name>
<evidence type="ECO:0000256" key="4">
    <source>
        <dbReference type="ARBA" id="ARBA00023136"/>
    </source>
</evidence>
<comment type="similarity">
    <text evidence="2">Belongs to the SusD family.</text>
</comment>
<accession>A0ABS5VM34</accession>
<evidence type="ECO:0000259" key="7">
    <source>
        <dbReference type="Pfam" id="PF14322"/>
    </source>
</evidence>
<evidence type="ECO:0000256" key="3">
    <source>
        <dbReference type="ARBA" id="ARBA00022729"/>
    </source>
</evidence>
<keyword evidence="4" id="KW-0472">Membrane</keyword>
<dbReference type="Gene3D" id="1.25.40.390">
    <property type="match status" value="1"/>
</dbReference>
<feature type="domain" description="RagB/SusD" evidence="6">
    <location>
        <begin position="406"/>
        <end position="528"/>
    </location>
</feature>
<comment type="subcellular location">
    <subcellularLocation>
        <location evidence="1">Cell outer membrane</location>
    </subcellularLocation>
</comment>
<evidence type="ECO:0000256" key="2">
    <source>
        <dbReference type="ARBA" id="ARBA00006275"/>
    </source>
</evidence>